<dbReference type="SUPFAM" id="SSF53335">
    <property type="entry name" value="S-adenosyl-L-methionine-dependent methyltransferases"/>
    <property type="match status" value="1"/>
</dbReference>
<reference evidence="2 3" key="1">
    <citation type="submission" date="2021-01" db="EMBL/GenBank/DDBJ databases">
        <title>Streptomyces acididurans sp. nov., isolated from a peat swamp forest soil.</title>
        <authorList>
            <person name="Chantavorakit T."/>
            <person name="Duangmal K."/>
        </authorList>
    </citation>
    <scope>NUCLEOTIDE SEQUENCE [LARGE SCALE GENOMIC DNA]</scope>
    <source>
        <strain evidence="2 3">KK5PA1</strain>
    </source>
</reference>
<dbReference type="GO" id="GO:0008168">
    <property type="term" value="F:methyltransferase activity"/>
    <property type="evidence" value="ECO:0007669"/>
    <property type="project" value="UniProtKB-KW"/>
</dbReference>
<dbReference type="RefSeq" id="WP_205361653.1">
    <property type="nucleotide sequence ID" value="NZ_JADKYB010000022.1"/>
</dbReference>
<keyword evidence="3" id="KW-1185">Reference proteome</keyword>
<evidence type="ECO:0000259" key="1">
    <source>
        <dbReference type="Pfam" id="PF08242"/>
    </source>
</evidence>
<feature type="domain" description="Methyltransferase type 12" evidence="1">
    <location>
        <begin position="169"/>
        <end position="271"/>
    </location>
</feature>
<name>A0ABS2U0D3_9ACTN</name>
<sequence>MDAVLDSAAQPPAGRPPAVPERLTAFVTDYCRLLPATERMAPHDALTTLADFLVRDFPAAVRHALDSGLGERQVVAALAPLREVVSGSTLVRRAQEQPRGFPGDFEMIEYILAREVTGEPGSFGWLFDEYLLHSVVAQQHHNKIAHQAALITAALADPAARPARRILLIASGGAADLREVDPDLLQPGDRIVLNDMDPGALAHARATLPARTAGHIGTVEGNALRKAAVLEETGPYDLVLAGGLFDYLDVRPAQALAKTVLQRLCRPGGTFYFSNIATGNPFAIAMKYGADWPLIEREERDVEAILEGAGAHLVGSLDIRRDPTGLTLLTEVRRAGAPRTSAASAIPSAGVSAGITAGVLPRPVRSGTVTTRVRHGS</sequence>
<dbReference type="CDD" id="cd02440">
    <property type="entry name" value="AdoMet_MTases"/>
    <property type="match status" value="1"/>
</dbReference>
<keyword evidence="2" id="KW-0808">Transferase</keyword>
<dbReference type="InterPro" id="IPR029063">
    <property type="entry name" value="SAM-dependent_MTases_sf"/>
</dbReference>
<dbReference type="InterPro" id="IPR013217">
    <property type="entry name" value="Methyltransf_12"/>
</dbReference>
<proteinExistence type="predicted"/>
<dbReference type="Proteomes" id="UP000749040">
    <property type="component" value="Unassembled WGS sequence"/>
</dbReference>
<accession>A0ABS2U0D3</accession>
<evidence type="ECO:0000313" key="3">
    <source>
        <dbReference type="Proteomes" id="UP000749040"/>
    </source>
</evidence>
<dbReference type="Pfam" id="PF08242">
    <property type="entry name" value="Methyltransf_12"/>
    <property type="match status" value="1"/>
</dbReference>
<keyword evidence="2" id="KW-0489">Methyltransferase</keyword>
<evidence type="ECO:0000313" key="2">
    <source>
        <dbReference type="EMBL" id="MBM9509049.1"/>
    </source>
</evidence>
<gene>
    <name evidence="2" type="ORF">ITX44_31795</name>
</gene>
<dbReference type="GO" id="GO:0032259">
    <property type="term" value="P:methylation"/>
    <property type="evidence" value="ECO:0007669"/>
    <property type="project" value="UniProtKB-KW"/>
</dbReference>
<dbReference type="EMBL" id="JADKYB010000022">
    <property type="protein sequence ID" value="MBM9509049.1"/>
    <property type="molecule type" value="Genomic_DNA"/>
</dbReference>
<dbReference type="Gene3D" id="3.40.50.150">
    <property type="entry name" value="Vaccinia Virus protein VP39"/>
    <property type="match status" value="1"/>
</dbReference>
<comment type="caution">
    <text evidence="2">The sequence shown here is derived from an EMBL/GenBank/DDBJ whole genome shotgun (WGS) entry which is preliminary data.</text>
</comment>
<protein>
    <submittedName>
        <fullName evidence="2">Class I SAM-dependent methyltransferase</fullName>
    </submittedName>
</protein>
<organism evidence="2 3">
    <name type="scientific">Actinacidiphila acididurans</name>
    <dbReference type="NCBI Taxonomy" id="2784346"/>
    <lineage>
        <taxon>Bacteria</taxon>
        <taxon>Bacillati</taxon>
        <taxon>Actinomycetota</taxon>
        <taxon>Actinomycetes</taxon>
        <taxon>Kitasatosporales</taxon>
        <taxon>Streptomycetaceae</taxon>
        <taxon>Actinacidiphila</taxon>
    </lineage>
</organism>